<proteinExistence type="predicted"/>
<evidence type="ECO:0000313" key="2">
    <source>
        <dbReference type="EMBL" id="NYB73707.1"/>
    </source>
</evidence>
<accession>A0A974BIF7</accession>
<keyword evidence="3" id="KW-1185">Reference proteome</keyword>
<dbReference type="Pfam" id="PF03747">
    <property type="entry name" value="ADP_ribosyl_GH"/>
    <property type="match status" value="1"/>
</dbReference>
<keyword evidence="1" id="KW-0460">Magnesium</keyword>
<feature type="binding site" evidence="1">
    <location>
        <position position="198"/>
    </location>
    <ligand>
        <name>Mg(2+)</name>
        <dbReference type="ChEBI" id="CHEBI:18420"/>
        <label>1</label>
    </ligand>
</feature>
<protein>
    <submittedName>
        <fullName evidence="2">ADP-ribosylglycohydrolase family protein</fullName>
    </submittedName>
</protein>
<dbReference type="Proteomes" id="UP000611629">
    <property type="component" value="Unassembled WGS sequence"/>
</dbReference>
<organism evidence="2 3">
    <name type="scientific">Sedimentibacter hydroxybenzoicus DSM 7310</name>
    <dbReference type="NCBI Taxonomy" id="1123245"/>
    <lineage>
        <taxon>Bacteria</taxon>
        <taxon>Bacillati</taxon>
        <taxon>Bacillota</taxon>
        <taxon>Tissierellia</taxon>
        <taxon>Sedimentibacter</taxon>
    </lineage>
</organism>
<gene>
    <name evidence="2" type="ORF">HZF24_06080</name>
</gene>
<dbReference type="EMBL" id="JACBNQ010000004">
    <property type="protein sequence ID" value="NYB73707.1"/>
    <property type="molecule type" value="Genomic_DNA"/>
</dbReference>
<dbReference type="InterPro" id="IPR036705">
    <property type="entry name" value="Ribosyl_crysJ1_sf"/>
</dbReference>
<dbReference type="SUPFAM" id="SSF101478">
    <property type="entry name" value="ADP-ribosylglycohydrolase"/>
    <property type="match status" value="1"/>
</dbReference>
<dbReference type="GO" id="GO:0046872">
    <property type="term" value="F:metal ion binding"/>
    <property type="evidence" value="ECO:0007669"/>
    <property type="project" value="UniProtKB-KW"/>
</dbReference>
<sequence>MKKKAWEMAYDLFSNAKPTVLEEGEQGWSALKSVADFYDNILSLDWKSNVPGSGAPEVVMIAAVQALENRGYTIDNAYTLLEKGIKAHENNDKVLLQKISAELRNEFLNARKNEESDYWKYKYYNSYEEYKKAVSFPEAVKVDINSEKFKDQIKAAWMSQLIGAAMGTMVEGYTSKNLFEAFGNVTEYIREPNTYNDDITFEIAFLDAFKDKGYDVTSKDIALSWIGLIPVGWSAEELALRNIRAGMMPPESAKWNNPFNEWIGAQMRGAICGMVAPGNPELAAKLAWIDGEVSHINNGILGEVFNAVMISMSFINDDVKDIVKKAVSLIPSDSEYYSVVSFAYDCCIKYDNWQDALKKCEEKYIKYNWIHAYPNACCEIIALMYGEGDYDKTLNIITMCGIDADCNAGMIMPVLGIQKGMRIIPKRLISPAFNKLTTYMRYYEEIELETLVDDTLRYIKKSTLGGI</sequence>
<keyword evidence="1" id="KW-0479">Metal-binding</keyword>
<evidence type="ECO:0000256" key="1">
    <source>
        <dbReference type="PIRSR" id="PIRSR605502-1"/>
    </source>
</evidence>
<feature type="binding site" evidence="1">
    <location>
        <position position="403"/>
    </location>
    <ligand>
        <name>Mg(2+)</name>
        <dbReference type="ChEBI" id="CHEBI:18420"/>
        <label>1</label>
    </ligand>
</feature>
<name>A0A974BIF7_SEDHY</name>
<evidence type="ECO:0000313" key="3">
    <source>
        <dbReference type="Proteomes" id="UP000611629"/>
    </source>
</evidence>
<feature type="binding site" evidence="1">
    <location>
        <position position="197"/>
    </location>
    <ligand>
        <name>Mg(2+)</name>
        <dbReference type="ChEBI" id="CHEBI:18420"/>
        <label>1</label>
    </ligand>
</feature>
<dbReference type="Gene3D" id="1.10.4080.10">
    <property type="entry name" value="ADP-ribosylation/Crystallin J1"/>
    <property type="match status" value="1"/>
</dbReference>
<dbReference type="AlphaFoldDB" id="A0A974BIF7"/>
<dbReference type="InterPro" id="IPR005502">
    <property type="entry name" value="Ribosyl_crysJ1"/>
</dbReference>
<feature type="binding site" evidence="1">
    <location>
        <position position="405"/>
    </location>
    <ligand>
        <name>Mg(2+)</name>
        <dbReference type="ChEBI" id="CHEBI:18420"/>
        <label>1</label>
    </ligand>
</feature>
<reference evidence="2" key="1">
    <citation type="submission" date="2020-07" db="EMBL/GenBank/DDBJ databases">
        <title>Genomic analysis of a strain of Sedimentibacter Hydroxybenzoicus DSM7310.</title>
        <authorList>
            <person name="Ma S."/>
        </authorList>
    </citation>
    <scope>NUCLEOTIDE SEQUENCE</scope>
    <source>
        <strain evidence="2">DSM 7310</strain>
    </source>
</reference>
<comment type="caution">
    <text evidence="2">The sequence shown here is derived from an EMBL/GenBank/DDBJ whole genome shotgun (WGS) entry which is preliminary data.</text>
</comment>
<comment type="cofactor">
    <cofactor evidence="1">
        <name>Mg(2+)</name>
        <dbReference type="ChEBI" id="CHEBI:18420"/>
    </cofactor>
    <text evidence="1">Binds 2 magnesium ions per subunit.</text>
</comment>
<dbReference type="RefSeq" id="WP_179237403.1">
    <property type="nucleotide sequence ID" value="NZ_JACBNQ010000004.1"/>
</dbReference>